<name>G5J565_CROWT</name>
<comment type="caution">
    <text evidence="1">The sequence shown here is derived from an EMBL/GenBank/DDBJ whole genome shotgun (WGS) entry which is preliminary data.</text>
</comment>
<sequence length="182" mass="20685">MKFLIYINMIVISCLAMFPNVVKAEEILLLNLQYKSDKTTTREIQFYGNDIDPNSTSIDDSFSLKIDGKSIEVPEPLYRRLETLRRTFSYDSLSGGIQEPSESIARCNLGGPAEGMILKARYLTYNSEWKIVDHEMRSVFGMAENCLFKELYTPVNSNAREDARGVIEILNTLTLLGYSDSK</sequence>
<accession>G5J565</accession>
<dbReference type="PATRIC" id="fig|423471.3.peg.2476"/>
<dbReference type="Proteomes" id="UP000003477">
    <property type="component" value="Unassembled WGS sequence"/>
</dbReference>
<evidence type="ECO:0000313" key="1">
    <source>
        <dbReference type="EMBL" id="EHJ12704.1"/>
    </source>
</evidence>
<proteinExistence type="predicted"/>
<organism evidence="1 2">
    <name type="scientific">Crocosphaera watsonii WH 0003</name>
    <dbReference type="NCBI Taxonomy" id="423471"/>
    <lineage>
        <taxon>Bacteria</taxon>
        <taxon>Bacillati</taxon>
        <taxon>Cyanobacteriota</taxon>
        <taxon>Cyanophyceae</taxon>
        <taxon>Oscillatoriophycideae</taxon>
        <taxon>Chroococcales</taxon>
        <taxon>Aphanothecaceae</taxon>
        <taxon>Crocosphaera</taxon>
    </lineage>
</organism>
<reference evidence="1 2" key="1">
    <citation type="journal article" date="2011" name="Front. Microbiol.">
        <title>Two Strains of Crocosphaera watsonii with Highly Conserved Genomes are Distinguished by Strain-Specific Features.</title>
        <authorList>
            <person name="Bench S.R."/>
            <person name="Ilikchyan I.N."/>
            <person name="Tripp H.J."/>
            <person name="Zehr J.P."/>
        </authorList>
    </citation>
    <scope>NUCLEOTIDE SEQUENCE [LARGE SCALE GENOMIC DNA]</scope>
    <source>
        <strain evidence="1 2">WH 0003</strain>
    </source>
</reference>
<protein>
    <submittedName>
        <fullName evidence="1">Uncharacterized protein</fullName>
    </submittedName>
</protein>
<dbReference type="AlphaFoldDB" id="G5J565"/>
<evidence type="ECO:0000313" key="2">
    <source>
        <dbReference type="Proteomes" id="UP000003477"/>
    </source>
</evidence>
<dbReference type="EMBL" id="AESD01000384">
    <property type="protein sequence ID" value="EHJ12704.1"/>
    <property type="molecule type" value="Genomic_DNA"/>
</dbReference>
<gene>
    <name evidence="1" type="ORF">CWATWH0003_2630</name>
</gene>